<name>A0ABQ3K6Q0_9DEIO</name>
<proteinExistence type="predicted"/>
<dbReference type="PANTHER" id="PTHR42920">
    <property type="entry name" value="OS03G0707200 PROTEIN-RELATED"/>
    <property type="match status" value="1"/>
</dbReference>
<gene>
    <name evidence="8" type="ORF">GCM10017783_07170</name>
</gene>
<keyword evidence="2" id="KW-1003">Cell membrane</keyword>
<dbReference type="RefSeq" id="WP_189642316.1">
    <property type="nucleotide sequence ID" value="NZ_BNAL01000006.1"/>
</dbReference>
<sequence length="313" mass="33136">MTPQTPPRFPPLLMLLAGMLTIQGGAAIAKGLFPQVGPMGTAGLRVVLAAALLSLLFRPNWRGITPAQWRLIVPYGLALGLMNLAFYAALARLPLGVAVTIEFTGPLVLSLLLSRRPADFLWVLLAAAGIGLMAPRGDMQGLDPVGIGFALLAGFFWALYILAGSRVSRELSGTLSVTTGMWVAAAVTLPFALAGAGTGLFAPGVLLAGLGVALLSSAVPYTLEMQAMKFIPAKVFGVLSSLEPAIAAVAGLLLLGETLTPVQWLALIAVMTASAGMTLTNQSREQPEPSANTLRWQRRRRWFESLREKRQKP</sequence>
<feature type="transmembrane region" description="Helical" evidence="6">
    <location>
        <begin position="95"/>
        <end position="113"/>
    </location>
</feature>
<dbReference type="PANTHER" id="PTHR42920:SF5">
    <property type="entry name" value="EAMA DOMAIN-CONTAINING PROTEIN"/>
    <property type="match status" value="1"/>
</dbReference>
<dbReference type="InterPro" id="IPR051258">
    <property type="entry name" value="Diverse_Substrate_Transporter"/>
</dbReference>
<evidence type="ECO:0000256" key="2">
    <source>
        <dbReference type="ARBA" id="ARBA00022475"/>
    </source>
</evidence>
<keyword evidence="9" id="KW-1185">Reference proteome</keyword>
<evidence type="ECO:0000256" key="4">
    <source>
        <dbReference type="ARBA" id="ARBA00022989"/>
    </source>
</evidence>
<evidence type="ECO:0000313" key="8">
    <source>
        <dbReference type="EMBL" id="GHF97871.1"/>
    </source>
</evidence>
<evidence type="ECO:0000256" key="1">
    <source>
        <dbReference type="ARBA" id="ARBA00004651"/>
    </source>
</evidence>
<dbReference type="Pfam" id="PF00892">
    <property type="entry name" value="EamA"/>
    <property type="match status" value="1"/>
</dbReference>
<dbReference type="InterPro" id="IPR037185">
    <property type="entry name" value="EmrE-like"/>
</dbReference>
<feature type="transmembrane region" description="Helical" evidence="6">
    <location>
        <begin position="200"/>
        <end position="223"/>
    </location>
</feature>
<reference evidence="9" key="1">
    <citation type="journal article" date="2019" name="Int. J. Syst. Evol. Microbiol.">
        <title>The Global Catalogue of Microorganisms (GCM) 10K type strain sequencing project: providing services to taxonomists for standard genome sequencing and annotation.</title>
        <authorList>
            <consortium name="The Broad Institute Genomics Platform"/>
            <consortium name="The Broad Institute Genome Sequencing Center for Infectious Disease"/>
            <person name="Wu L."/>
            <person name="Ma J."/>
        </authorList>
    </citation>
    <scope>NUCLEOTIDE SEQUENCE [LARGE SCALE GENOMIC DNA]</scope>
    <source>
        <strain evidence="9">CGMCC 1.18439</strain>
    </source>
</reference>
<organism evidence="8 9">
    <name type="scientific">Deinococcus piscis</name>
    <dbReference type="NCBI Taxonomy" id="394230"/>
    <lineage>
        <taxon>Bacteria</taxon>
        <taxon>Thermotogati</taxon>
        <taxon>Deinococcota</taxon>
        <taxon>Deinococci</taxon>
        <taxon>Deinococcales</taxon>
        <taxon>Deinococcaceae</taxon>
        <taxon>Deinococcus</taxon>
    </lineage>
</organism>
<dbReference type="SUPFAM" id="SSF103481">
    <property type="entry name" value="Multidrug resistance efflux transporter EmrE"/>
    <property type="match status" value="1"/>
</dbReference>
<evidence type="ECO:0000256" key="5">
    <source>
        <dbReference type="ARBA" id="ARBA00023136"/>
    </source>
</evidence>
<dbReference type="InterPro" id="IPR000620">
    <property type="entry name" value="EamA_dom"/>
</dbReference>
<comment type="subcellular location">
    <subcellularLocation>
        <location evidence="1">Cell membrane</location>
        <topology evidence="1">Multi-pass membrane protein</topology>
    </subcellularLocation>
</comment>
<evidence type="ECO:0000256" key="6">
    <source>
        <dbReference type="SAM" id="Phobius"/>
    </source>
</evidence>
<feature type="transmembrane region" description="Helical" evidence="6">
    <location>
        <begin position="12"/>
        <end position="33"/>
    </location>
</feature>
<keyword evidence="4 6" id="KW-1133">Transmembrane helix</keyword>
<feature type="transmembrane region" description="Helical" evidence="6">
    <location>
        <begin position="145"/>
        <end position="163"/>
    </location>
</feature>
<feature type="transmembrane region" description="Helical" evidence="6">
    <location>
        <begin position="175"/>
        <end position="194"/>
    </location>
</feature>
<comment type="caution">
    <text evidence="8">The sequence shown here is derived from an EMBL/GenBank/DDBJ whole genome shotgun (WGS) entry which is preliminary data.</text>
</comment>
<feature type="transmembrane region" description="Helical" evidence="6">
    <location>
        <begin position="120"/>
        <end position="139"/>
    </location>
</feature>
<keyword evidence="5 6" id="KW-0472">Membrane</keyword>
<dbReference type="EMBL" id="BNAL01000006">
    <property type="protein sequence ID" value="GHF97871.1"/>
    <property type="molecule type" value="Genomic_DNA"/>
</dbReference>
<feature type="transmembrane region" description="Helical" evidence="6">
    <location>
        <begin position="39"/>
        <end position="57"/>
    </location>
</feature>
<protein>
    <submittedName>
        <fullName evidence="8">Threonine transporter RhtB</fullName>
    </submittedName>
</protein>
<feature type="transmembrane region" description="Helical" evidence="6">
    <location>
        <begin position="69"/>
        <end position="89"/>
    </location>
</feature>
<accession>A0ABQ3K6Q0</accession>
<feature type="domain" description="EamA" evidence="7">
    <location>
        <begin position="146"/>
        <end position="277"/>
    </location>
</feature>
<keyword evidence="3 6" id="KW-0812">Transmembrane</keyword>
<evidence type="ECO:0000256" key="3">
    <source>
        <dbReference type="ARBA" id="ARBA00022692"/>
    </source>
</evidence>
<dbReference type="Proteomes" id="UP000632154">
    <property type="component" value="Unassembled WGS sequence"/>
</dbReference>
<evidence type="ECO:0000313" key="9">
    <source>
        <dbReference type="Proteomes" id="UP000632154"/>
    </source>
</evidence>
<evidence type="ECO:0000259" key="7">
    <source>
        <dbReference type="Pfam" id="PF00892"/>
    </source>
</evidence>